<dbReference type="Gene3D" id="2.130.10.10">
    <property type="entry name" value="YVTN repeat-like/Quinoprotein amine dehydrogenase"/>
    <property type="match status" value="3"/>
</dbReference>
<dbReference type="CDD" id="cd00093">
    <property type="entry name" value="HTH_XRE"/>
    <property type="match status" value="1"/>
</dbReference>
<gene>
    <name evidence="3" type="ORF">EBO15_13915</name>
</gene>
<dbReference type="PROSITE" id="PS50294">
    <property type="entry name" value="WD_REPEATS_REGION"/>
    <property type="match status" value="1"/>
</dbReference>
<dbReference type="EMBL" id="RFFG01000020">
    <property type="protein sequence ID" value="RMI44239.1"/>
    <property type="molecule type" value="Genomic_DNA"/>
</dbReference>
<dbReference type="PANTHER" id="PTHR19879">
    <property type="entry name" value="TRANSCRIPTION INITIATION FACTOR TFIID"/>
    <property type="match status" value="1"/>
</dbReference>
<dbReference type="SUPFAM" id="SSF50993">
    <property type="entry name" value="Peptidase/esterase 'gauge' domain"/>
    <property type="match status" value="1"/>
</dbReference>
<evidence type="ECO:0000259" key="2">
    <source>
        <dbReference type="PROSITE" id="PS50943"/>
    </source>
</evidence>
<dbReference type="SUPFAM" id="SSF52540">
    <property type="entry name" value="P-loop containing nucleoside triphosphate hydrolases"/>
    <property type="match status" value="1"/>
</dbReference>
<dbReference type="PANTHER" id="PTHR19879:SF9">
    <property type="entry name" value="TRANSCRIPTION INITIATION FACTOR TFIID SUBUNIT 5"/>
    <property type="match status" value="1"/>
</dbReference>
<dbReference type="Pfam" id="PF00400">
    <property type="entry name" value="WD40"/>
    <property type="match status" value="1"/>
</dbReference>
<evidence type="ECO:0000256" key="1">
    <source>
        <dbReference type="PROSITE-ProRule" id="PRU00221"/>
    </source>
</evidence>
<dbReference type="InterPro" id="IPR001680">
    <property type="entry name" value="WD40_rpt"/>
</dbReference>
<feature type="domain" description="HTH cro/C1-type" evidence="2">
    <location>
        <begin position="22"/>
        <end position="77"/>
    </location>
</feature>
<dbReference type="Pfam" id="PF20703">
    <property type="entry name" value="nSTAND1"/>
    <property type="match status" value="1"/>
</dbReference>
<evidence type="ECO:0000313" key="4">
    <source>
        <dbReference type="Proteomes" id="UP000282674"/>
    </source>
</evidence>
<comment type="caution">
    <text evidence="3">The sequence shown here is derived from an EMBL/GenBank/DDBJ whole genome shotgun (WGS) entry which is preliminary data.</text>
</comment>
<dbReference type="RefSeq" id="WP_122194783.1">
    <property type="nucleotide sequence ID" value="NZ_JBHSKC010000003.1"/>
</dbReference>
<dbReference type="AlphaFoldDB" id="A0A3M2M3R0"/>
<accession>A0A3M2M3R0</accession>
<organism evidence="3 4">
    <name type="scientific">Actinomadura harenae</name>
    <dbReference type="NCBI Taxonomy" id="2483351"/>
    <lineage>
        <taxon>Bacteria</taxon>
        <taxon>Bacillati</taxon>
        <taxon>Actinomycetota</taxon>
        <taxon>Actinomycetes</taxon>
        <taxon>Streptosporangiales</taxon>
        <taxon>Thermomonosporaceae</taxon>
        <taxon>Actinomadura</taxon>
    </lineage>
</organism>
<keyword evidence="1" id="KW-0853">WD repeat</keyword>
<dbReference type="PROSITE" id="PS50943">
    <property type="entry name" value="HTH_CROC1"/>
    <property type="match status" value="1"/>
</dbReference>
<reference evidence="3 4" key="1">
    <citation type="submission" date="2018-10" db="EMBL/GenBank/DDBJ databases">
        <title>Isolation from soil.</title>
        <authorList>
            <person name="Hu J."/>
        </authorList>
    </citation>
    <scope>NUCLEOTIDE SEQUENCE [LARGE SCALE GENOMIC DNA]</scope>
    <source>
        <strain evidence="3 4">NEAU-Ht49</strain>
    </source>
</reference>
<dbReference type="InterPro" id="IPR015943">
    <property type="entry name" value="WD40/YVTN_repeat-like_dom_sf"/>
</dbReference>
<dbReference type="InterPro" id="IPR011047">
    <property type="entry name" value="Quinoprotein_ADH-like_sf"/>
</dbReference>
<dbReference type="Proteomes" id="UP000282674">
    <property type="component" value="Unassembled WGS sequence"/>
</dbReference>
<dbReference type="InterPro" id="IPR049052">
    <property type="entry name" value="nSTAND1"/>
</dbReference>
<evidence type="ECO:0000313" key="3">
    <source>
        <dbReference type="EMBL" id="RMI44239.1"/>
    </source>
</evidence>
<dbReference type="SMART" id="SM00320">
    <property type="entry name" value="WD40"/>
    <property type="match status" value="4"/>
</dbReference>
<keyword evidence="4" id="KW-1185">Reference proteome</keyword>
<dbReference type="InterPro" id="IPR001387">
    <property type="entry name" value="Cro/C1-type_HTH"/>
</dbReference>
<dbReference type="Gene3D" id="3.40.50.300">
    <property type="entry name" value="P-loop containing nucleotide triphosphate hydrolases"/>
    <property type="match status" value="1"/>
</dbReference>
<name>A0A3M2M3R0_9ACTN</name>
<feature type="repeat" description="WD" evidence="1">
    <location>
        <begin position="1152"/>
        <end position="1193"/>
    </location>
</feature>
<dbReference type="InterPro" id="IPR027417">
    <property type="entry name" value="P-loop_NTPase"/>
</dbReference>
<sequence length="1269" mass="137552">MGRREKPLDPTDGPVARFAFELRKLRDEAGGITYRAMAAQAHYSTATLADAAAGRRLPSREVALAYVTACGGDPDEWASRWDEVAEEIADRPRDDGLVCPYPGLARFELADRDRFFGRDRLVERLAALVESRSVSLVVGPSGSGKSTLLRAGLAPALEDAGSAVRVVTPGRGHLCTRIEPQNARSVLIVDQFEEVFTLREDPDERARFIDLLLEFAHEDDDARLVLAVRADFLGHCAQHLALAEAIEDGTVLVTPMGPDELREAVVKPAAATGLVVERSLTARIVDEVAREPGGLPLMSHALLETWRRRRGRTLSETAYEAAGGIRGAIARTAEALYDELTDRQREVARLLLLRLVAPGSGTQDTRRPTAVAELGVGEGDEAADVLERLVAARLVTLDEGTADLAHEALLTAWPRLSEWIDQDRDRIRVQQRVTEAADGWETLGRDSGALYRGANLALAERSFPGDRDGLTILERTFLDRSVAARESARRRRRTRNVVLSALLAVAVLASLVAWQQNQIGDRRRTEAAARRAADIAESLRSSAPTTAMRLSLAASQIADLPESRSALLSAAWQPESAAFTDPTSGAAVIRRLSTDGRTLTSIGADQTTRWDLDTGQRVSLWPGLGGDAESAGFLRSDAPIVPVFPRDWSRGTFVLRDLTTARVTREFPADAGAEMGPDGDRVIGYSMTNTANVVRLWDVSEGKKLLELSFPRVHGKDNGLASGDATKGYSVVRRLIRERRSGPLTEDVFPDATLSPDGRRLAVCVSGERIRIWDVRSGRRLPTPWAPRAGYECLREHVLFTPESKGLAFVDDDGVRVWDIASGRQTARVDHNALKEAAFSQDRTHLVGTDGAEILLWRLDRPDTPVFRHALTGQRATDIRVDPHAGRLRYIGGPPGTERTVYTLDLRNPGAPWRDVPAAEATFARDGTMLASMRPIPDGGTLQISLTRPDTGRTVATLPPVPCRDNYTRPVLDPQCQPLLTFDGAGNSLLFGSSVIGPESGRNRMSLWDLRRQSATPLTGLSDRSINSVTFGPGAESVLFLESPTGAESGALRLWDMRRRATVATLPIPSRGIGGTLSAVALHPDGRLLVTDQSLAFELPSGRVRPAADRPGEAVVMVFSPDGKQLAVGDRAGRVGLWNGDATRRLGDLAGSEPEPGGVTAMAFSPAGQFLAVATANGIVRLWDTRSHRPVGSPLPVSGDIPMALAFSADGNTLYIANQRAPLQRQRIDLVSAQSTVCQRAAGGLTPTEWKRLIPDAPYRQTCPDAAQR</sequence>
<dbReference type="SMART" id="SM00530">
    <property type="entry name" value="HTH_XRE"/>
    <property type="match status" value="1"/>
</dbReference>
<dbReference type="SUPFAM" id="SSF50998">
    <property type="entry name" value="Quinoprotein alcohol dehydrogenase-like"/>
    <property type="match status" value="1"/>
</dbReference>
<protein>
    <recommendedName>
        <fullName evidence="2">HTH cro/C1-type domain-containing protein</fullName>
    </recommendedName>
</protein>
<proteinExistence type="predicted"/>
<dbReference type="PROSITE" id="PS50082">
    <property type="entry name" value="WD_REPEATS_2"/>
    <property type="match status" value="1"/>
</dbReference>
<dbReference type="OrthoDB" id="414967at2"/>